<evidence type="ECO:0000256" key="1">
    <source>
        <dbReference type="ARBA" id="ARBA00008894"/>
    </source>
</evidence>
<reference evidence="8" key="1">
    <citation type="journal article" date="2019" name="Nat. Commun.">
        <title>The genome of broomcorn millet.</title>
        <authorList>
            <person name="Zou C."/>
            <person name="Miki D."/>
            <person name="Li D."/>
            <person name="Tang Q."/>
            <person name="Xiao L."/>
            <person name="Rajput S."/>
            <person name="Deng P."/>
            <person name="Jia W."/>
            <person name="Huang R."/>
            <person name="Zhang M."/>
            <person name="Sun Y."/>
            <person name="Hu J."/>
            <person name="Fu X."/>
            <person name="Schnable P.S."/>
            <person name="Li F."/>
            <person name="Zhang H."/>
            <person name="Feng B."/>
            <person name="Zhu X."/>
            <person name="Liu R."/>
            <person name="Schnable J.C."/>
            <person name="Zhu J.-K."/>
            <person name="Zhang H."/>
        </authorList>
    </citation>
    <scope>NUCLEOTIDE SEQUENCE [LARGE SCALE GENOMIC DNA]</scope>
</reference>
<dbReference type="OrthoDB" id="3027644at2759"/>
<protein>
    <submittedName>
        <fullName evidence="7">Disease resistance protein RPM1-like</fullName>
    </submittedName>
</protein>
<dbReference type="Gene3D" id="1.20.5.4130">
    <property type="match status" value="1"/>
</dbReference>
<dbReference type="Pfam" id="PF18052">
    <property type="entry name" value="Rx_N"/>
    <property type="match status" value="1"/>
</dbReference>
<evidence type="ECO:0000259" key="6">
    <source>
        <dbReference type="Pfam" id="PF18052"/>
    </source>
</evidence>
<dbReference type="PANTHER" id="PTHR19338">
    <property type="entry name" value="TRANSLOCASE OF INNER MITOCHONDRIAL MEMBRANE 13 HOMOLOG"/>
    <property type="match status" value="1"/>
</dbReference>
<keyword evidence="3" id="KW-0677">Repeat</keyword>
<comment type="caution">
    <text evidence="7">The sequence shown here is derived from an EMBL/GenBank/DDBJ whole genome shotgun (WGS) entry which is preliminary data.</text>
</comment>
<accession>A0A3L6PN23</accession>
<comment type="similarity">
    <text evidence="1">Belongs to the disease resistance NB-LRR family.</text>
</comment>
<evidence type="ECO:0000313" key="7">
    <source>
        <dbReference type="EMBL" id="RLM58709.1"/>
    </source>
</evidence>
<dbReference type="CDD" id="cd14798">
    <property type="entry name" value="RX-CC_like"/>
    <property type="match status" value="1"/>
</dbReference>
<keyword evidence="4" id="KW-0547">Nucleotide-binding</keyword>
<evidence type="ECO:0000313" key="8">
    <source>
        <dbReference type="Proteomes" id="UP000275267"/>
    </source>
</evidence>
<dbReference type="STRING" id="4540.A0A3L6PN23"/>
<keyword evidence="8" id="KW-1185">Reference proteome</keyword>
<dbReference type="AlphaFoldDB" id="A0A3L6PN23"/>
<dbReference type="GO" id="GO:0006952">
    <property type="term" value="P:defense response"/>
    <property type="evidence" value="ECO:0007669"/>
    <property type="project" value="UniProtKB-KW"/>
</dbReference>
<dbReference type="EMBL" id="PQIB02000017">
    <property type="protein sequence ID" value="RLM58709.1"/>
    <property type="molecule type" value="Genomic_DNA"/>
</dbReference>
<dbReference type="GO" id="GO:0000166">
    <property type="term" value="F:nucleotide binding"/>
    <property type="evidence" value="ECO:0007669"/>
    <property type="project" value="UniProtKB-KW"/>
</dbReference>
<organism evidence="7 8">
    <name type="scientific">Panicum miliaceum</name>
    <name type="common">Proso millet</name>
    <name type="synonym">Broomcorn millet</name>
    <dbReference type="NCBI Taxonomy" id="4540"/>
    <lineage>
        <taxon>Eukaryota</taxon>
        <taxon>Viridiplantae</taxon>
        <taxon>Streptophyta</taxon>
        <taxon>Embryophyta</taxon>
        <taxon>Tracheophyta</taxon>
        <taxon>Spermatophyta</taxon>
        <taxon>Magnoliopsida</taxon>
        <taxon>Liliopsida</taxon>
        <taxon>Poales</taxon>
        <taxon>Poaceae</taxon>
        <taxon>PACMAD clade</taxon>
        <taxon>Panicoideae</taxon>
        <taxon>Panicodae</taxon>
        <taxon>Paniceae</taxon>
        <taxon>Panicinae</taxon>
        <taxon>Panicum</taxon>
        <taxon>Panicum sect. Panicum</taxon>
    </lineage>
</organism>
<dbReference type="InterPro" id="IPR038005">
    <property type="entry name" value="RX-like_CC"/>
</dbReference>
<gene>
    <name evidence="7" type="ORF">C2845_PM18G10900</name>
</gene>
<evidence type="ECO:0000256" key="2">
    <source>
        <dbReference type="ARBA" id="ARBA00022614"/>
    </source>
</evidence>
<dbReference type="InterPro" id="IPR041118">
    <property type="entry name" value="Rx_N"/>
</dbReference>
<dbReference type="Proteomes" id="UP000275267">
    <property type="component" value="Unassembled WGS sequence"/>
</dbReference>
<proteinExistence type="inferred from homology"/>
<evidence type="ECO:0000256" key="5">
    <source>
        <dbReference type="ARBA" id="ARBA00022821"/>
    </source>
</evidence>
<dbReference type="PANTHER" id="PTHR19338:SF57">
    <property type="entry name" value="DISEASE RESISTANCE PROTEIN RPM1"/>
    <property type="match status" value="1"/>
</dbReference>
<feature type="domain" description="Disease resistance N-terminal" evidence="6">
    <location>
        <begin position="11"/>
        <end position="95"/>
    </location>
</feature>
<evidence type="ECO:0000256" key="3">
    <source>
        <dbReference type="ARBA" id="ARBA00022737"/>
    </source>
</evidence>
<name>A0A3L6PN23_PANMI</name>
<keyword evidence="2" id="KW-0433">Leucine-rich repeat</keyword>
<sequence length="146" mass="16723">MDLVVGASNDAVKSLVSKLGSLLAQEYTLIGGVSDDIQYINDELASMQAFLNRLKQEAKHDEQRQDWMKQVREVAYDIEHCVDNAGYRLSREPRGTGKLASLRRAWYLLTTLYARHCIATEIGNLKARAQHVSEWRTRYQGKKFSF</sequence>
<evidence type="ECO:0000256" key="4">
    <source>
        <dbReference type="ARBA" id="ARBA00022741"/>
    </source>
</evidence>
<keyword evidence="5" id="KW-0611">Plant defense</keyword>